<dbReference type="Pfam" id="PF00465">
    <property type="entry name" value="Fe-ADH"/>
    <property type="match status" value="1"/>
</dbReference>
<dbReference type="Gene3D" id="3.40.50.1970">
    <property type="match status" value="1"/>
</dbReference>
<sequence>MENFQFYAPTKVLFGRNQVEQLPESLKAYGQNVLLVYGGGSIKKNGLYDKIQTLLGEDFNLFELAGVEPNPRIETVRKGVAMCREHQIDVILAVGGGSTIDCSKGIAAGTFYDGDPWDFTGDSSLVTEALPIVTILTLAATGSEMNGGSVLSDMSKNEKLSFHSPLTIPKVSILDPENTYSVPAYQTMAGSSDIFSHLIENYFSKAKGAEVQDRIAEGLMRTVMQYTPIALEEPTNYEARANLMWASSLALNGLTGRGKSGAWTCHAIEHELSAFYDITHGIGLAIVTPRWMEYVLNEETVDKFAMFAVNVMGLAVINDKYALAKAGIRELKNMFTAWGVPMTLPEVGIDEEKLSLMAQKAIEHSALSTSSYVTLTAEDVHQILTNCLV</sequence>
<dbReference type="InterPro" id="IPR056798">
    <property type="entry name" value="ADH_Fe_C"/>
</dbReference>
<dbReference type="SUPFAM" id="SSF56796">
    <property type="entry name" value="Dehydroquinate synthase-like"/>
    <property type="match status" value="1"/>
</dbReference>
<protein>
    <submittedName>
        <fullName evidence="3">Iron-containing alcohol dehydrogenase</fullName>
    </submittedName>
</protein>
<dbReference type="CDD" id="cd08187">
    <property type="entry name" value="BDH"/>
    <property type="match status" value="1"/>
</dbReference>
<reference evidence="3 4" key="1">
    <citation type="submission" date="2019-04" db="EMBL/GenBank/DDBJ databases">
        <title>Vagococcus sp. nov., isolated from faeces of yaks (Bos grunniens).</title>
        <authorList>
            <person name="Ge Y."/>
        </authorList>
    </citation>
    <scope>NUCLEOTIDE SEQUENCE [LARGE SCALE GENOMIC DNA]</scope>
    <source>
        <strain evidence="3 4">MN-17</strain>
    </source>
</reference>
<feature type="domain" description="Alcohol dehydrogenase iron-type/glycerol dehydrogenase GldA" evidence="1">
    <location>
        <begin position="9"/>
        <end position="176"/>
    </location>
</feature>
<accession>A0A4D7CSG9</accession>
<dbReference type="GO" id="GO:0008106">
    <property type="term" value="F:alcohol dehydrogenase (NADP+) activity"/>
    <property type="evidence" value="ECO:0007669"/>
    <property type="project" value="TreeGrafter"/>
</dbReference>
<keyword evidence="4" id="KW-1185">Reference proteome</keyword>
<dbReference type="PANTHER" id="PTHR43633:SF1">
    <property type="entry name" value="ALCOHOL DEHYDROGENASE YQHD"/>
    <property type="match status" value="1"/>
</dbReference>
<dbReference type="Proteomes" id="UP000298615">
    <property type="component" value="Chromosome"/>
</dbReference>
<dbReference type="InterPro" id="IPR044731">
    <property type="entry name" value="BDH-like"/>
</dbReference>
<dbReference type="RefSeq" id="WP_136952350.1">
    <property type="nucleotide sequence ID" value="NZ_CP039712.1"/>
</dbReference>
<organism evidence="3 4">
    <name type="scientific">Vagococcus zengguangii</name>
    <dbReference type="NCBI Taxonomy" id="2571750"/>
    <lineage>
        <taxon>Bacteria</taxon>
        <taxon>Bacillati</taxon>
        <taxon>Bacillota</taxon>
        <taxon>Bacilli</taxon>
        <taxon>Lactobacillales</taxon>
        <taxon>Enterococcaceae</taxon>
        <taxon>Vagococcus</taxon>
    </lineage>
</organism>
<evidence type="ECO:0000259" key="1">
    <source>
        <dbReference type="Pfam" id="PF00465"/>
    </source>
</evidence>
<dbReference type="EMBL" id="CP039712">
    <property type="protein sequence ID" value="QCI85490.1"/>
    <property type="molecule type" value="Genomic_DNA"/>
</dbReference>
<dbReference type="GO" id="GO:0046872">
    <property type="term" value="F:metal ion binding"/>
    <property type="evidence" value="ECO:0007669"/>
    <property type="project" value="InterPro"/>
</dbReference>
<dbReference type="InterPro" id="IPR001670">
    <property type="entry name" value="ADH_Fe/GldA"/>
</dbReference>
<dbReference type="KEGG" id="vao:FA707_00255"/>
<dbReference type="GO" id="GO:1990362">
    <property type="term" value="F:butanol dehydrogenase (NAD+) activity"/>
    <property type="evidence" value="ECO:0007669"/>
    <property type="project" value="InterPro"/>
</dbReference>
<dbReference type="FunFam" id="3.40.50.1970:FF:000003">
    <property type="entry name" value="Alcohol dehydrogenase, iron-containing"/>
    <property type="match status" value="1"/>
</dbReference>
<dbReference type="GO" id="GO:1990002">
    <property type="term" value="F:methylglyoxal reductase (NADPH) (acetol producing) activity"/>
    <property type="evidence" value="ECO:0007669"/>
    <property type="project" value="TreeGrafter"/>
</dbReference>
<feature type="domain" description="Fe-containing alcohol dehydrogenase-like C-terminal" evidence="2">
    <location>
        <begin position="188"/>
        <end position="386"/>
    </location>
</feature>
<dbReference type="Pfam" id="PF25137">
    <property type="entry name" value="ADH_Fe_C"/>
    <property type="match status" value="1"/>
</dbReference>
<dbReference type="PROSITE" id="PS00060">
    <property type="entry name" value="ADH_IRON_2"/>
    <property type="match status" value="1"/>
</dbReference>
<gene>
    <name evidence="3" type="ORF">FA707_00255</name>
</gene>
<evidence type="ECO:0000313" key="3">
    <source>
        <dbReference type="EMBL" id="QCI85490.1"/>
    </source>
</evidence>
<evidence type="ECO:0000259" key="2">
    <source>
        <dbReference type="Pfam" id="PF25137"/>
    </source>
</evidence>
<dbReference type="GO" id="GO:0005829">
    <property type="term" value="C:cytosol"/>
    <property type="evidence" value="ECO:0007669"/>
    <property type="project" value="TreeGrafter"/>
</dbReference>
<evidence type="ECO:0000313" key="4">
    <source>
        <dbReference type="Proteomes" id="UP000298615"/>
    </source>
</evidence>
<dbReference type="Gene3D" id="1.20.1090.10">
    <property type="entry name" value="Dehydroquinate synthase-like - alpha domain"/>
    <property type="match status" value="1"/>
</dbReference>
<proteinExistence type="predicted"/>
<dbReference type="PANTHER" id="PTHR43633">
    <property type="entry name" value="ALCOHOL DEHYDROGENASE YQHD"/>
    <property type="match status" value="1"/>
</dbReference>
<dbReference type="AlphaFoldDB" id="A0A4D7CSG9"/>
<name>A0A4D7CSG9_9ENTE</name>
<dbReference type="OrthoDB" id="9801156at2"/>
<dbReference type="InterPro" id="IPR018211">
    <property type="entry name" value="ADH_Fe_CS"/>
</dbReference>